<dbReference type="EMBL" id="AMYD01004245">
    <property type="protein sequence ID" value="EQB43547.1"/>
    <property type="molecule type" value="Genomic_DNA"/>
</dbReference>
<accession>T0JK49</accession>
<sequence length="107" mass="11577">MSCASEQAMMRSGPSVTSLGRCNSHFGLLADVAERQSFASQPVAPHATMSKLPHADDMPQLIEAELSKPGNQLPSGTWDYPYTLFESLELSSTLFTVQMPNTNQTAS</sequence>
<comment type="caution">
    <text evidence="1">The sequence shown here is derived from an EMBL/GenBank/DDBJ whole genome shotgun (WGS) entry which is preliminary data.</text>
</comment>
<protein>
    <submittedName>
        <fullName evidence="1">Uncharacterized protein</fullName>
    </submittedName>
</protein>
<gene>
    <name evidence="1" type="ORF">CGLO_17791</name>
</gene>
<evidence type="ECO:0000313" key="1">
    <source>
        <dbReference type="EMBL" id="EQB43547.1"/>
    </source>
</evidence>
<organism evidence="1 2">
    <name type="scientific">Colletotrichum gloeosporioides (strain Cg-14)</name>
    <name type="common">Anthracnose fungus</name>
    <name type="synonym">Glomerella cingulata</name>
    <dbReference type="NCBI Taxonomy" id="1237896"/>
    <lineage>
        <taxon>Eukaryota</taxon>
        <taxon>Fungi</taxon>
        <taxon>Dikarya</taxon>
        <taxon>Ascomycota</taxon>
        <taxon>Pezizomycotina</taxon>
        <taxon>Sordariomycetes</taxon>
        <taxon>Hypocreomycetidae</taxon>
        <taxon>Glomerellales</taxon>
        <taxon>Glomerellaceae</taxon>
        <taxon>Colletotrichum</taxon>
        <taxon>Colletotrichum gloeosporioides species complex</taxon>
    </lineage>
</organism>
<reference evidence="2" key="1">
    <citation type="journal article" date="2013" name="Mol. Plant Microbe Interact.">
        <title>Global aspects of pacC regulation of pathogenicity genes in Colletotrichum gloeosporioides as revealed by transcriptome analysis.</title>
        <authorList>
            <person name="Alkan N."/>
            <person name="Meng X."/>
            <person name="Friedlander G."/>
            <person name="Reuveni E."/>
            <person name="Sukno S."/>
            <person name="Sherman A."/>
            <person name="Thon M."/>
            <person name="Fluhr R."/>
            <person name="Prusky D."/>
        </authorList>
    </citation>
    <scope>NUCLEOTIDE SEQUENCE [LARGE SCALE GENOMIC DNA]</scope>
    <source>
        <strain evidence="2">Cg-14</strain>
    </source>
</reference>
<dbReference type="AlphaFoldDB" id="T0JK49"/>
<dbReference type="Proteomes" id="UP000015530">
    <property type="component" value="Unassembled WGS sequence"/>
</dbReference>
<dbReference type="HOGENOM" id="CLU_2209832_0_0_1"/>
<name>T0JK49_COLGC</name>
<evidence type="ECO:0000313" key="2">
    <source>
        <dbReference type="Proteomes" id="UP000015530"/>
    </source>
</evidence>
<proteinExistence type="predicted"/>